<proteinExistence type="predicted"/>
<keyword evidence="2" id="KW-1185">Reference proteome</keyword>
<evidence type="ECO:0000313" key="2">
    <source>
        <dbReference type="Proteomes" id="UP001458880"/>
    </source>
</evidence>
<dbReference type="EMBL" id="JASPKY010001327">
    <property type="protein sequence ID" value="KAK9675020.1"/>
    <property type="molecule type" value="Genomic_DNA"/>
</dbReference>
<reference evidence="1 2" key="1">
    <citation type="journal article" date="2024" name="BMC Genomics">
        <title>De novo assembly and annotation of Popillia japonica's genome with initial clues to its potential as an invasive pest.</title>
        <authorList>
            <person name="Cucini C."/>
            <person name="Boschi S."/>
            <person name="Funari R."/>
            <person name="Cardaioli E."/>
            <person name="Iannotti N."/>
            <person name="Marturano G."/>
            <person name="Paoli F."/>
            <person name="Bruttini M."/>
            <person name="Carapelli A."/>
            <person name="Frati F."/>
            <person name="Nardi F."/>
        </authorList>
    </citation>
    <scope>NUCLEOTIDE SEQUENCE [LARGE SCALE GENOMIC DNA]</scope>
    <source>
        <strain evidence="1">DMR45628</strain>
    </source>
</reference>
<protein>
    <submittedName>
        <fullName evidence="1">Uncharacterized protein</fullName>
    </submittedName>
</protein>
<accession>A0AAW1HG07</accession>
<evidence type="ECO:0000313" key="1">
    <source>
        <dbReference type="EMBL" id="KAK9675020.1"/>
    </source>
</evidence>
<sequence length="270" mass="31212">KKARIPTRDRSDCIKKLKELYEDLRNIEKSKNRSSDLQRKKENDLKEHLDNLCDVAHANTLNMLKINEDRVFMFAKAIGSSRMHAWCRYKILWNRTTKSRATMCFFTERDASLSSGSEDVEIVEEIEMVSNTDSTMLERSPIPATSTAKEARRKIMTPRLSAALDKCKLDVEKKLLLTPNDVAHIITKDLPTDQLLCNSIKLFDRFRLPMEFLRTDPGLWSDDVNYKMGQEILSKLQVVNDPAERGFGSNIYYRWSRVIVSNTPVAAEKY</sequence>
<dbReference type="AlphaFoldDB" id="A0AAW1HG07"/>
<dbReference type="Proteomes" id="UP001458880">
    <property type="component" value="Unassembled WGS sequence"/>
</dbReference>
<name>A0AAW1HG07_POPJA</name>
<comment type="caution">
    <text evidence="1">The sequence shown here is derived from an EMBL/GenBank/DDBJ whole genome shotgun (WGS) entry which is preliminary data.</text>
</comment>
<gene>
    <name evidence="1" type="ORF">QE152_g40703</name>
</gene>
<organism evidence="1 2">
    <name type="scientific">Popillia japonica</name>
    <name type="common">Japanese beetle</name>
    <dbReference type="NCBI Taxonomy" id="7064"/>
    <lineage>
        <taxon>Eukaryota</taxon>
        <taxon>Metazoa</taxon>
        <taxon>Ecdysozoa</taxon>
        <taxon>Arthropoda</taxon>
        <taxon>Hexapoda</taxon>
        <taxon>Insecta</taxon>
        <taxon>Pterygota</taxon>
        <taxon>Neoptera</taxon>
        <taxon>Endopterygota</taxon>
        <taxon>Coleoptera</taxon>
        <taxon>Polyphaga</taxon>
        <taxon>Scarabaeiformia</taxon>
        <taxon>Scarabaeidae</taxon>
        <taxon>Rutelinae</taxon>
        <taxon>Popillia</taxon>
    </lineage>
</organism>
<feature type="non-terminal residue" evidence="1">
    <location>
        <position position="1"/>
    </location>
</feature>